<proteinExistence type="predicted"/>
<dbReference type="EMBL" id="FQ377874">
    <property type="protein sequence ID" value="CBW54056.1"/>
    <property type="molecule type" value="Genomic_DNA"/>
</dbReference>
<dbReference type="SMART" id="SM00245">
    <property type="entry name" value="TSPc"/>
    <property type="match status" value="1"/>
</dbReference>
<organism evidence="2 3">
    <name type="scientific">Mycoplasma mycoides subsp. capri LC str. 95010</name>
    <dbReference type="NCBI Taxonomy" id="862259"/>
    <lineage>
        <taxon>Bacteria</taxon>
        <taxon>Bacillati</taxon>
        <taxon>Mycoplasmatota</taxon>
        <taxon>Mollicutes</taxon>
        <taxon>Mycoplasmataceae</taxon>
        <taxon>Mycoplasma</taxon>
    </lineage>
</organism>
<evidence type="ECO:0000259" key="1">
    <source>
        <dbReference type="SMART" id="SM00245"/>
    </source>
</evidence>
<dbReference type="PROSITE" id="PS51257">
    <property type="entry name" value="PROKAR_LIPOPROTEIN"/>
    <property type="match status" value="1"/>
</dbReference>
<reference evidence="3" key="2">
    <citation type="journal article" date="2011" name="BMC Genomics">
        <title>Mycoplasma mycoides, from mycoides Small Colony to capri. A microevolutionary perspective.</title>
        <authorList>
            <person name="Thiaucourt F."/>
            <person name="Manso-Silvan L."/>
            <person name="Salah W."/>
            <person name="Barbe V."/>
            <person name="Berger A."/>
            <person name="Jacob D."/>
            <person name="Breton M."/>
            <person name="Dupuy V."/>
            <person name="Lomenech A.M."/>
            <person name="Blanchard A."/>
            <person name="Sirand-Pugnet P."/>
        </authorList>
    </citation>
    <scope>NUCLEOTIDE SEQUENCE [LARGE SCALE GENOMIC DNA]</scope>
    <source>
        <strain evidence="3">95010</strain>
    </source>
</reference>
<dbReference type="SUPFAM" id="SSF52096">
    <property type="entry name" value="ClpP/crotonase"/>
    <property type="match status" value="1"/>
</dbReference>
<reference evidence="3" key="1">
    <citation type="journal article" date="2011" name="BMC Genomics">
        <title>Mycoplasma mycoides, from "mycoides Small Colony" to "capri". A microevolutionary perspective.</title>
        <authorList>
            <person name="Thiaucourt F."/>
            <person name="Manso-Silvan L."/>
            <person name="Salah W."/>
            <person name="Barbe V."/>
            <person name="Berger A."/>
            <person name="Jacob D."/>
            <person name="Breton M."/>
            <person name="Dupuy V."/>
            <person name="Lomenech A.M."/>
            <person name="Blanchard A."/>
            <person name="Sirand-Pugnet P."/>
        </authorList>
    </citation>
    <scope>NUCLEOTIDE SEQUENCE [LARGE SCALE GENOMIC DNA]</scope>
    <source>
        <strain evidence="3">95010</strain>
    </source>
</reference>
<dbReference type="KEGG" id="mml:MLC_3280"/>
<dbReference type="GO" id="GO:0006508">
    <property type="term" value="P:proteolysis"/>
    <property type="evidence" value="ECO:0007669"/>
    <property type="project" value="InterPro"/>
</dbReference>
<dbReference type="Pfam" id="PF03572">
    <property type="entry name" value="Peptidase_S41"/>
    <property type="match status" value="1"/>
</dbReference>
<accession>F4MPM4</accession>
<dbReference type="InterPro" id="IPR029045">
    <property type="entry name" value="ClpP/crotonase-like_dom_sf"/>
</dbReference>
<dbReference type="InterPro" id="IPR005151">
    <property type="entry name" value="Tail-specific_protease"/>
</dbReference>
<dbReference type="HOGENOM" id="CLU_023916_0_0_14"/>
<dbReference type="RefSeq" id="WP_013729461.1">
    <property type="nucleotide sequence ID" value="NC_015431.1"/>
</dbReference>
<dbReference type="AlphaFoldDB" id="F4MPM4"/>
<dbReference type="Proteomes" id="UP000010103">
    <property type="component" value="Chromosome"/>
</dbReference>
<feature type="domain" description="Tail specific protease" evidence="1">
    <location>
        <begin position="442"/>
        <end position="633"/>
    </location>
</feature>
<evidence type="ECO:0000313" key="2">
    <source>
        <dbReference type="EMBL" id="CBW54056.1"/>
    </source>
</evidence>
<dbReference type="Gene3D" id="3.90.226.10">
    <property type="entry name" value="2-enoyl-CoA Hydratase, Chain A, domain 1"/>
    <property type="match status" value="1"/>
</dbReference>
<evidence type="ECO:0000313" key="3">
    <source>
        <dbReference type="Proteomes" id="UP000010103"/>
    </source>
</evidence>
<name>F4MPM4_MYCML</name>
<dbReference type="GO" id="GO:0008236">
    <property type="term" value="F:serine-type peptidase activity"/>
    <property type="evidence" value="ECO:0007669"/>
    <property type="project" value="InterPro"/>
</dbReference>
<gene>
    <name evidence="2" type="ORF">MLC_3280</name>
</gene>
<sequence length="656" mass="76842">MKKAAIFLIPTLSLVLVGCTKNKQNNNLVEKQPNITNVYKKTIKDKEQNIENKINKPSFISKPTNTNKKPGFSNLLNDEFEPKNNDKLLDQNVSKKEPKVNHNSMTNNNSTLEVENKLKKITEQNNKFQVFEDTQYSVKSLLNSISFSNNKININKYKDINYIGLDQYLNLLKDIIEINSKSKDVFYNNVTYTLTKELKKETNNNITTITLINKYSSKDKNKNSDFTLSEFVKFDYLTQQITISSVNFYNLLNSYENETNLEYKYSKTLDKNPLIIDLNKYSIYIFNNKNQLYLPLLVLNQIFLAESERQIYFNNKELFVFEVFDLYDHNNNNTKKMLSSNKRDTELSNDLKEFSYNYLWFLLDNFYPLKQENQDYKDYLEKYKKDLMSDKLEHFKATNLLIRDLNDIHTKVLLQSPLYDLKTRDEDLLVKESTRTDRVGNFRKHERELIRESGDLNERNIRYTNDDKTAIIKIDIISRYTVEGIKRQLEEIKSKNTIQNVVFDLTLNRGGSVPATFILLGYLTDQSFKYHKFYPNTNNKEILDIKSKIGKFNFKYYILTSPINYSAGNTFASISKTNKIAKIIGYQSGGGASEVRLSVLPNGMIIRKSSMYTLTDNNWNSYELGTQPDIEFDKSKGYDFKKLFDLDYIQNIVNKN</sequence>
<protein>
    <recommendedName>
        <fullName evidence="1">Tail specific protease domain-containing protein</fullName>
    </recommendedName>
</protein>